<reference evidence="2" key="1">
    <citation type="submission" date="2021-02" db="EMBL/GenBank/DDBJ databases">
        <authorList>
            <person name="Palmer J.M."/>
        </authorList>
    </citation>
    <scope>NUCLEOTIDE SEQUENCE</scope>
    <source>
        <strain evidence="2">SCRP23</strain>
    </source>
</reference>
<proteinExistence type="predicted"/>
<evidence type="ECO:0000313" key="2">
    <source>
        <dbReference type="EMBL" id="KAG7394664.1"/>
    </source>
</evidence>
<feature type="compositionally biased region" description="Basic and acidic residues" evidence="1">
    <location>
        <begin position="56"/>
        <end position="65"/>
    </location>
</feature>
<keyword evidence="3" id="KW-1185">Reference proteome</keyword>
<accession>A0A8T1WQ52</accession>
<sequence length="132" mass="13412">MAAPGSNEVAADVPDAADAADESELAEESDRVASPTEASPTSVDLEEDPGSDESDVDKLRSREESTDTAVSCVELLEADVASVEFEVVVSVLALDVVVSPAVSNVVVASVEVRGVADDVLVASTELGALLAP</sequence>
<feature type="compositionally biased region" description="Low complexity" evidence="1">
    <location>
        <begin position="8"/>
        <end position="17"/>
    </location>
</feature>
<name>A0A8T1WQ52_9STRA</name>
<comment type="caution">
    <text evidence="2">The sequence shown here is derived from an EMBL/GenBank/DDBJ whole genome shotgun (WGS) entry which is preliminary data.</text>
</comment>
<feature type="compositionally biased region" description="Acidic residues" evidence="1">
    <location>
        <begin position="44"/>
        <end position="55"/>
    </location>
</feature>
<organism evidence="2 3">
    <name type="scientific">Phytophthora boehmeriae</name>
    <dbReference type="NCBI Taxonomy" id="109152"/>
    <lineage>
        <taxon>Eukaryota</taxon>
        <taxon>Sar</taxon>
        <taxon>Stramenopiles</taxon>
        <taxon>Oomycota</taxon>
        <taxon>Peronosporomycetes</taxon>
        <taxon>Peronosporales</taxon>
        <taxon>Peronosporaceae</taxon>
        <taxon>Phytophthora</taxon>
    </lineage>
</organism>
<feature type="compositionally biased region" description="Acidic residues" evidence="1">
    <location>
        <begin position="18"/>
        <end position="27"/>
    </location>
</feature>
<protein>
    <submittedName>
        <fullName evidence="2">Uncharacterized protein</fullName>
    </submittedName>
</protein>
<feature type="region of interest" description="Disordered" evidence="1">
    <location>
        <begin position="1"/>
        <end position="67"/>
    </location>
</feature>
<dbReference type="AlphaFoldDB" id="A0A8T1WQ52"/>
<evidence type="ECO:0000256" key="1">
    <source>
        <dbReference type="SAM" id="MobiDB-lite"/>
    </source>
</evidence>
<dbReference type="EMBL" id="JAGDFL010000257">
    <property type="protein sequence ID" value="KAG7394664.1"/>
    <property type="molecule type" value="Genomic_DNA"/>
</dbReference>
<gene>
    <name evidence="2" type="ORF">PHYBOEH_004862</name>
</gene>
<dbReference type="Proteomes" id="UP000693981">
    <property type="component" value="Unassembled WGS sequence"/>
</dbReference>
<evidence type="ECO:0000313" key="3">
    <source>
        <dbReference type="Proteomes" id="UP000693981"/>
    </source>
</evidence>